<evidence type="ECO:0000256" key="3">
    <source>
        <dbReference type="ARBA" id="ARBA00023015"/>
    </source>
</evidence>
<keyword evidence="2" id="KW-0479">Metal-binding</keyword>
<dbReference type="SUPFAM" id="SSF57701">
    <property type="entry name" value="Zn2/Cys6 DNA-binding domain"/>
    <property type="match status" value="1"/>
</dbReference>
<dbReference type="SMART" id="SM00066">
    <property type="entry name" value="GAL4"/>
    <property type="match status" value="1"/>
</dbReference>
<dbReference type="PANTHER" id="PTHR31001:SF85">
    <property type="entry name" value="ZN(II)2CYS6 TRANSCRIPTION FACTOR (EUROFUNG)"/>
    <property type="match status" value="1"/>
</dbReference>
<keyword evidence="5" id="KW-0804">Transcription</keyword>
<dbReference type="InterPro" id="IPR036864">
    <property type="entry name" value="Zn2-C6_fun-type_DNA-bd_sf"/>
</dbReference>
<evidence type="ECO:0000313" key="10">
    <source>
        <dbReference type="Proteomes" id="UP001610563"/>
    </source>
</evidence>
<evidence type="ECO:0000256" key="7">
    <source>
        <dbReference type="SAM" id="MobiDB-lite"/>
    </source>
</evidence>
<evidence type="ECO:0000256" key="4">
    <source>
        <dbReference type="ARBA" id="ARBA00023125"/>
    </source>
</evidence>
<comment type="caution">
    <text evidence="9">The sequence shown here is derived from an EMBL/GenBank/DDBJ whole genome shotgun (WGS) entry which is preliminary data.</text>
</comment>
<dbReference type="SMART" id="SM00906">
    <property type="entry name" value="Fungal_trans"/>
    <property type="match status" value="1"/>
</dbReference>
<protein>
    <submittedName>
        <fullName evidence="9">Fungal-specific transcription factor</fullName>
    </submittedName>
</protein>
<name>A0ABR4GCB7_9EURO</name>
<dbReference type="CDD" id="cd00067">
    <property type="entry name" value="GAL4"/>
    <property type="match status" value="1"/>
</dbReference>
<dbReference type="InterPro" id="IPR001138">
    <property type="entry name" value="Zn2Cys6_DnaBD"/>
</dbReference>
<dbReference type="Proteomes" id="UP001610563">
    <property type="component" value="Unassembled WGS sequence"/>
</dbReference>
<keyword evidence="3" id="KW-0805">Transcription regulation</keyword>
<keyword evidence="4" id="KW-0238">DNA-binding</keyword>
<dbReference type="InterPro" id="IPR050613">
    <property type="entry name" value="Sec_Metabolite_Reg"/>
</dbReference>
<evidence type="ECO:0000259" key="8">
    <source>
        <dbReference type="PROSITE" id="PS50048"/>
    </source>
</evidence>
<dbReference type="Pfam" id="PF04082">
    <property type="entry name" value="Fungal_trans"/>
    <property type="match status" value="1"/>
</dbReference>
<accession>A0ABR4GCB7</accession>
<evidence type="ECO:0000256" key="6">
    <source>
        <dbReference type="ARBA" id="ARBA00023242"/>
    </source>
</evidence>
<evidence type="ECO:0000256" key="1">
    <source>
        <dbReference type="ARBA" id="ARBA00004123"/>
    </source>
</evidence>
<keyword evidence="10" id="KW-1185">Reference proteome</keyword>
<feature type="region of interest" description="Disordered" evidence="7">
    <location>
        <begin position="93"/>
        <end position="122"/>
    </location>
</feature>
<dbReference type="CDD" id="cd12148">
    <property type="entry name" value="fungal_TF_MHR"/>
    <property type="match status" value="1"/>
</dbReference>
<comment type="subcellular location">
    <subcellularLocation>
        <location evidence="1">Nucleus</location>
    </subcellularLocation>
</comment>
<feature type="domain" description="Zn(2)-C6 fungal-type" evidence="8">
    <location>
        <begin position="29"/>
        <end position="59"/>
    </location>
</feature>
<proteinExistence type="predicted"/>
<dbReference type="PANTHER" id="PTHR31001">
    <property type="entry name" value="UNCHARACTERIZED TRANSCRIPTIONAL REGULATORY PROTEIN"/>
    <property type="match status" value="1"/>
</dbReference>
<dbReference type="Gene3D" id="4.10.240.10">
    <property type="entry name" value="Zn(2)-C6 fungal-type DNA-binding domain"/>
    <property type="match status" value="1"/>
</dbReference>
<evidence type="ECO:0000256" key="2">
    <source>
        <dbReference type="ARBA" id="ARBA00022723"/>
    </source>
</evidence>
<evidence type="ECO:0000313" key="9">
    <source>
        <dbReference type="EMBL" id="KAL2796678.1"/>
    </source>
</evidence>
<dbReference type="EMBL" id="JBFTWV010000024">
    <property type="protein sequence ID" value="KAL2796678.1"/>
    <property type="molecule type" value="Genomic_DNA"/>
</dbReference>
<organism evidence="9 10">
    <name type="scientific">Aspergillus keveii</name>
    <dbReference type="NCBI Taxonomy" id="714993"/>
    <lineage>
        <taxon>Eukaryota</taxon>
        <taxon>Fungi</taxon>
        <taxon>Dikarya</taxon>
        <taxon>Ascomycota</taxon>
        <taxon>Pezizomycotina</taxon>
        <taxon>Eurotiomycetes</taxon>
        <taxon>Eurotiomycetidae</taxon>
        <taxon>Eurotiales</taxon>
        <taxon>Aspergillaceae</taxon>
        <taxon>Aspergillus</taxon>
        <taxon>Aspergillus subgen. Nidulantes</taxon>
    </lineage>
</organism>
<dbReference type="Pfam" id="PF00172">
    <property type="entry name" value="Zn_clus"/>
    <property type="match status" value="1"/>
</dbReference>
<keyword evidence="6" id="KW-0539">Nucleus</keyword>
<evidence type="ECO:0000256" key="5">
    <source>
        <dbReference type="ARBA" id="ARBA00023163"/>
    </source>
</evidence>
<dbReference type="InterPro" id="IPR007219">
    <property type="entry name" value="XnlR_reg_dom"/>
</dbReference>
<dbReference type="PROSITE" id="PS50048">
    <property type="entry name" value="ZN2_CY6_FUNGAL_2"/>
    <property type="match status" value="1"/>
</dbReference>
<sequence>MSSRLIPIAPASTVAAPEENNTTAIKSFNCQSCVRRKTKCDRNQPICAGCKRAKLPCVYQTPLPRKRKRPPLEDVYRRLARYERILKENDLLPRDAAADSPTLETEASSGPEEREFSPGHPPGKRYIDSVLLLEPGEGDLCEVEDPGQDEYHEDISSDSVGPLADYAVSGSVIPGARSLIASHPTQEKALKLWDTYVQDVDPIIKILHTPTVKELVDRISQCPAAASPDDECLLFAIYYFAVFSMSDNECVLQFHQSRKDLMLNYQSCVWQALSNASWLKSTEMPVLQSYTLLLIALRTQIDSHTFWILTGIAIRLAQRMKIHRDGETDSLPPYEVQMRRRLFWQLLPLDSFASQASGVGISLPPNSWDTKPPLNINDIDISPGMTEQPIERKGATDMIFCLSRLQIHDFYTRESVQSDIAGTTQSRNSEEVEAAIGEVEDLIETKYLRYCDIVNPLHFLTSAMVRSATNAVRLRARMPLLLKDTSTLAERKALSTLAERILDMQSAIYSNPSLVKFRWQTQTFFIWDAHLCVLRCLTDWGFYSPSELNRTWDKVAEVYSNHPELLKRGRTLYVTIGNMTLKAWRVNPLPDPTAEPPFIAALRARCEAVASRQREVKVSANSIRTLDGLAAPDDFFNSSYTDLTIDGNFALKSPDWEFWNQFQYSET</sequence>
<reference evidence="9 10" key="1">
    <citation type="submission" date="2024-07" db="EMBL/GenBank/DDBJ databases">
        <title>Section-level genome sequencing and comparative genomics of Aspergillus sections Usti and Cavernicolus.</title>
        <authorList>
            <consortium name="Lawrence Berkeley National Laboratory"/>
            <person name="Nybo J.L."/>
            <person name="Vesth T.C."/>
            <person name="Theobald S."/>
            <person name="Frisvad J.C."/>
            <person name="Larsen T.O."/>
            <person name="Kjaerboelling I."/>
            <person name="Rothschild-Mancinelli K."/>
            <person name="Lyhne E.K."/>
            <person name="Kogle M.E."/>
            <person name="Barry K."/>
            <person name="Clum A."/>
            <person name="Na H."/>
            <person name="Ledsgaard L."/>
            <person name="Lin J."/>
            <person name="Lipzen A."/>
            <person name="Kuo A."/>
            <person name="Riley R."/>
            <person name="Mondo S."/>
            <person name="Labutti K."/>
            <person name="Haridas S."/>
            <person name="Pangalinan J."/>
            <person name="Salamov A.A."/>
            <person name="Simmons B.A."/>
            <person name="Magnuson J.K."/>
            <person name="Chen J."/>
            <person name="Drula E."/>
            <person name="Henrissat B."/>
            <person name="Wiebenga A."/>
            <person name="Lubbers R.J."/>
            <person name="Gomes A.C."/>
            <person name="Makela M.R."/>
            <person name="Stajich J."/>
            <person name="Grigoriev I.V."/>
            <person name="Mortensen U.H."/>
            <person name="De Vries R.P."/>
            <person name="Baker S.E."/>
            <person name="Andersen M.R."/>
        </authorList>
    </citation>
    <scope>NUCLEOTIDE SEQUENCE [LARGE SCALE GENOMIC DNA]</scope>
    <source>
        <strain evidence="9 10">CBS 209.92</strain>
    </source>
</reference>
<gene>
    <name evidence="9" type="ORF">BJX66DRAFT_299071</name>
</gene>